<dbReference type="GO" id="GO:0003712">
    <property type="term" value="F:transcription coregulator activity"/>
    <property type="evidence" value="ECO:0007669"/>
    <property type="project" value="InterPro"/>
</dbReference>
<dbReference type="STRING" id="1330018.A0A167M174"/>
<evidence type="ECO:0000313" key="11">
    <source>
        <dbReference type="EMBL" id="KZO96237.1"/>
    </source>
</evidence>
<comment type="function">
    <text evidence="9">Component of the Mediator complex, a coactivator involved in the regulated transcription of nearly all RNA polymerase II-dependent genes. Mediator functions as a bridge to convey information from gene-specific regulatory proteins to the basal RNA polymerase II transcription machinery. Mediator is recruited to promoters by direct interactions with regulatory proteins and serves as a scaffold for the assembly of a functional preinitiation complex with RNA polymerase II and the general transcription factors.</text>
</comment>
<evidence type="ECO:0000313" key="12">
    <source>
        <dbReference type="Proteomes" id="UP000076738"/>
    </source>
</evidence>
<feature type="region of interest" description="Disordered" evidence="10">
    <location>
        <begin position="460"/>
        <end position="486"/>
    </location>
</feature>
<comment type="similarity">
    <text evidence="2 9">Belongs to the Mediator complex subunit 5 family.</text>
</comment>
<evidence type="ECO:0000256" key="10">
    <source>
        <dbReference type="SAM" id="MobiDB-lite"/>
    </source>
</evidence>
<dbReference type="PANTHER" id="PTHR35784:SF1">
    <property type="entry name" value="MEDIATOR OF RNA POLYMERASE II TRANSCRIPTION SUBUNIT 5"/>
    <property type="match status" value="1"/>
</dbReference>
<evidence type="ECO:0000256" key="4">
    <source>
        <dbReference type="ARBA" id="ARBA00023015"/>
    </source>
</evidence>
<name>A0A167M174_CALVF</name>
<evidence type="ECO:0000256" key="9">
    <source>
        <dbReference type="RuleBase" id="RU364142"/>
    </source>
</evidence>
<evidence type="ECO:0000256" key="1">
    <source>
        <dbReference type="ARBA" id="ARBA00004123"/>
    </source>
</evidence>
<organism evidence="11 12">
    <name type="scientific">Calocera viscosa (strain TUFC12733)</name>
    <dbReference type="NCBI Taxonomy" id="1330018"/>
    <lineage>
        <taxon>Eukaryota</taxon>
        <taxon>Fungi</taxon>
        <taxon>Dikarya</taxon>
        <taxon>Basidiomycota</taxon>
        <taxon>Agaricomycotina</taxon>
        <taxon>Dacrymycetes</taxon>
        <taxon>Dacrymycetales</taxon>
        <taxon>Dacrymycetaceae</taxon>
        <taxon>Calocera</taxon>
    </lineage>
</organism>
<keyword evidence="12" id="KW-1185">Reference proteome</keyword>
<evidence type="ECO:0000256" key="8">
    <source>
        <dbReference type="ARBA" id="ARBA00031256"/>
    </source>
</evidence>
<dbReference type="GO" id="GO:0016592">
    <property type="term" value="C:mediator complex"/>
    <property type="evidence" value="ECO:0007669"/>
    <property type="project" value="InterPro"/>
</dbReference>
<dbReference type="AlphaFoldDB" id="A0A167M174"/>
<evidence type="ECO:0000256" key="5">
    <source>
        <dbReference type="ARBA" id="ARBA00023159"/>
    </source>
</evidence>
<comment type="subunit">
    <text evidence="9">Component of the Mediator complex.</text>
</comment>
<dbReference type="GO" id="GO:0006357">
    <property type="term" value="P:regulation of transcription by RNA polymerase II"/>
    <property type="evidence" value="ECO:0007669"/>
    <property type="project" value="InterPro"/>
</dbReference>
<dbReference type="Pfam" id="PF08689">
    <property type="entry name" value="Med5"/>
    <property type="match status" value="1"/>
</dbReference>
<evidence type="ECO:0000256" key="6">
    <source>
        <dbReference type="ARBA" id="ARBA00023163"/>
    </source>
</evidence>
<comment type="subcellular location">
    <subcellularLocation>
        <location evidence="1 9">Nucleus</location>
    </subcellularLocation>
</comment>
<dbReference type="Proteomes" id="UP000076738">
    <property type="component" value="Unassembled WGS sequence"/>
</dbReference>
<dbReference type="InterPro" id="IPR014801">
    <property type="entry name" value="Mediator_Med5_fun"/>
</dbReference>
<evidence type="ECO:0000256" key="7">
    <source>
        <dbReference type="ARBA" id="ARBA00023242"/>
    </source>
</evidence>
<evidence type="ECO:0000256" key="2">
    <source>
        <dbReference type="ARBA" id="ARBA00008782"/>
    </source>
</evidence>
<accession>A0A167M174</accession>
<keyword evidence="7 9" id="KW-0539">Nucleus</keyword>
<evidence type="ECO:0000256" key="3">
    <source>
        <dbReference type="ARBA" id="ARBA00020628"/>
    </source>
</evidence>
<gene>
    <name evidence="9" type="primary">MED5</name>
    <name evidence="11" type="ORF">CALVIDRAFT_555303</name>
</gene>
<keyword evidence="4 9" id="KW-0805">Transcription regulation</keyword>
<reference evidence="11 12" key="1">
    <citation type="journal article" date="2016" name="Mol. Biol. Evol.">
        <title>Comparative Genomics of Early-Diverging Mushroom-Forming Fungi Provides Insights into the Origins of Lignocellulose Decay Capabilities.</title>
        <authorList>
            <person name="Nagy L.G."/>
            <person name="Riley R."/>
            <person name="Tritt A."/>
            <person name="Adam C."/>
            <person name="Daum C."/>
            <person name="Floudas D."/>
            <person name="Sun H."/>
            <person name="Yadav J.S."/>
            <person name="Pangilinan J."/>
            <person name="Larsson K.H."/>
            <person name="Matsuura K."/>
            <person name="Barry K."/>
            <person name="Labutti K."/>
            <person name="Kuo R."/>
            <person name="Ohm R.A."/>
            <person name="Bhattacharya S.S."/>
            <person name="Shirouzu T."/>
            <person name="Yoshinaga Y."/>
            <person name="Martin F.M."/>
            <person name="Grigoriev I.V."/>
            <person name="Hibbett D.S."/>
        </authorList>
    </citation>
    <scope>NUCLEOTIDE SEQUENCE [LARGE SCALE GENOMIC DNA]</scope>
    <source>
        <strain evidence="11 12">TUFC12733</strain>
    </source>
</reference>
<dbReference type="OrthoDB" id="5549158at2759"/>
<dbReference type="EMBL" id="KV417285">
    <property type="protein sequence ID" value="KZO96237.1"/>
    <property type="molecule type" value="Genomic_DNA"/>
</dbReference>
<keyword evidence="6 9" id="KW-0804">Transcription</keyword>
<dbReference type="PANTHER" id="PTHR35784">
    <property type="entry name" value="MEDIATOR OF RNA POLYMERASE II TRANSCRIPTION SUBUNIT 5"/>
    <property type="match status" value="1"/>
</dbReference>
<sequence>MSNRLPILQELAFRLRMVHGVDVSGCHPAPACLGEGAQGGGGGADELAGEHPACDGAGRWYWEMWAKLVRTATGGAPYHGALYGPEICETLLDLLSLYTSSPSLLAYLALSLGLPALTASDLSQTYARVTDSPLIPLYVYVRTLIDTLGQFPARIPISLAEPLCKLALLANQAFSSPMLGPLPAVPNPLLAPAASPLPLIQPFVILLTSLSAQPGPGPAPTAAPELLLHTLSLLQADHQIPALSQSEKSQILQAVEASSVFAQRFSIAHKGLVRVQQLIRMQEAGEGGLWGGMGVGVGDVMGAMVFAGAAGAGQVQTPGAERDKLAPSLPLMSLLLSSMVEHRATPFGAGSQTASLSLLQLLQPDPSSALAEQPQSSYSSLLQASISLISLHPYPTPTTSSAGGSGPSADDPPTHASAVLWRGFILGRLPSLLSSLPLTPEGKEALEQALEGVFKDWRRELDSCNPPSGPGQGFGSSDSVDEESKPPSFRIDLLRSLVSAELLSEEAATRLCPSFSKQDSPLSIEAAENMCTPEEYIEDRLSGASAEDALAFLTRMEGDWRAHKLLAQWFLDRFSGRGGEVELDQLSAACRLLYSHPLALELFSLWNPVHALVHTASEFLASFDFDAVNDPQSALGLYGEVVLFCQFALMKYKLTFPDDPDAPDPPWAALLTTSRPHPLRDLSSEEKSLLARWLKALFSPNEGIDDPMLRATDPAMLLRLTTTFFDQAILARSLDVIDSETLHNGVGYFLSGLLSWTLVGIVQYLAAEAERQGPYSSLHFEILQMILVSESCPKPVLAVTGASVLRLLTNTRLVNAMQAGGVNVQGMRDVVNKALCTTEDPFTDHNYRHTLPAWSDNCQSAVREAFTQAQMNKVTTLEVDRYLDILRPREFVDILWDACLSGASMGAMDGCRIVTAFLLSGLRSPTSPPLLPYFLLVFVPSLLSDLDRQSPQQSNATMDTLVTIIVSACHLSFQLERSFLKIADGAPLSIELRSRLQPRIWLNALLDRLELSLGSASRLLSKRLHVVLND</sequence>
<proteinExistence type="inferred from homology"/>
<protein>
    <recommendedName>
        <fullName evidence="3 9">Mediator of RNA polymerase II transcription subunit 5</fullName>
    </recommendedName>
    <alternativeName>
        <fullName evidence="8 9">Mediator complex subunit 5</fullName>
    </alternativeName>
</protein>
<keyword evidence="5 9" id="KW-0010">Activator</keyword>